<dbReference type="PANTHER" id="PTHR39188">
    <property type="entry name" value="MEMBRANE-ASSOCIATED ZINC METALLOPROTEASE M50B"/>
    <property type="match status" value="1"/>
</dbReference>
<accession>A0A1W1WJA8</accession>
<keyword evidence="6" id="KW-0479">Metal-binding</keyword>
<evidence type="ECO:0000256" key="6">
    <source>
        <dbReference type="ARBA" id="ARBA00022723"/>
    </source>
</evidence>
<evidence type="ECO:0000256" key="7">
    <source>
        <dbReference type="ARBA" id="ARBA00022801"/>
    </source>
</evidence>
<keyword evidence="10" id="KW-0482">Metalloprotease</keyword>
<dbReference type="PANTHER" id="PTHR39188:SF3">
    <property type="entry name" value="STAGE IV SPORULATION PROTEIN FB"/>
    <property type="match status" value="1"/>
</dbReference>
<evidence type="ECO:0000256" key="5">
    <source>
        <dbReference type="ARBA" id="ARBA00022692"/>
    </source>
</evidence>
<dbReference type="Pfam" id="PF02163">
    <property type="entry name" value="Peptidase_M50"/>
    <property type="match status" value="1"/>
</dbReference>
<evidence type="ECO:0000256" key="10">
    <source>
        <dbReference type="ARBA" id="ARBA00023049"/>
    </source>
</evidence>
<organism evidence="14 15">
    <name type="scientific">Sulfobacillus thermosulfidooxidans (strain DSM 9293 / VKM B-1269 / AT-1)</name>
    <dbReference type="NCBI Taxonomy" id="929705"/>
    <lineage>
        <taxon>Bacteria</taxon>
        <taxon>Bacillati</taxon>
        <taxon>Bacillota</taxon>
        <taxon>Clostridia</taxon>
        <taxon>Eubacteriales</taxon>
        <taxon>Clostridiales Family XVII. Incertae Sedis</taxon>
        <taxon>Sulfobacillus</taxon>
    </lineage>
</organism>
<dbReference type="AlphaFoldDB" id="A0A1W1WJA8"/>
<dbReference type="GO" id="GO:0008237">
    <property type="term" value="F:metallopeptidase activity"/>
    <property type="evidence" value="ECO:0007669"/>
    <property type="project" value="UniProtKB-KW"/>
</dbReference>
<feature type="transmembrane region" description="Helical" evidence="12">
    <location>
        <begin position="63"/>
        <end position="83"/>
    </location>
</feature>
<reference evidence="15" key="1">
    <citation type="submission" date="2017-04" db="EMBL/GenBank/DDBJ databases">
        <authorList>
            <person name="Varghese N."/>
            <person name="Submissions S."/>
        </authorList>
    </citation>
    <scope>NUCLEOTIDE SEQUENCE [LARGE SCALE GENOMIC DNA]</scope>
    <source>
        <strain evidence="15">DSM 9293</strain>
    </source>
</reference>
<dbReference type="STRING" id="28034.BFX07_11215"/>
<dbReference type="GO" id="GO:0016020">
    <property type="term" value="C:membrane"/>
    <property type="evidence" value="ECO:0007669"/>
    <property type="project" value="UniProtKB-SubCell"/>
</dbReference>
<comment type="subcellular location">
    <subcellularLocation>
        <location evidence="2">Membrane</location>
        <topology evidence="2">Multi-pass membrane protein</topology>
    </subcellularLocation>
</comment>
<keyword evidence="8" id="KW-0862">Zinc</keyword>
<feature type="transmembrane region" description="Helical" evidence="12">
    <location>
        <begin position="246"/>
        <end position="265"/>
    </location>
</feature>
<feature type="transmembrane region" description="Helical" evidence="12">
    <location>
        <begin position="95"/>
        <end position="113"/>
    </location>
</feature>
<dbReference type="EMBL" id="FWWY01000001">
    <property type="protein sequence ID" value="SMC06391.1"/>
    <property type="molecule type" value="Genomic_DNA"/>
</dbReference>
<evidence type="ECO:0000256" key="11">
    <source>
        <dbReference type="ARBA" id="ARBA00023136"/>
    </source>
</evidence>
<feature type="transmembrane region" description="Helical" evidence="12">
    <location>
        <begin position="183"/>
        <end position="201"/>
    </location>
</feature>
<keyword evidence="5 12" id="KW-0812">Transmembrane</keyword>
<feature type="transmembrane region" description="Helical" evidence="12">
    <location>
        <begin position="208"/>
        <end position="226"/>
    </location>
</feature>
<evidence type="ECO:0000313" key="15">
    <source>
        <dbReference type="Proteomes" id="UP000192660"/>
    </source>
</evidence>
<evidence type="ECO:0000256" key="3">
    <source>
        <dbReference type="ARBA" id="ARBA00007931"/>
    </source>
</evidence>
<evidence type="ECO:0000256" key="12">
    <source>
        <dbReference type="SAM" id="Phobius"/>
    </source>
</evidence>
<keyword evidence="7" id="KW-0378">Hydrolase</keyword>
<comment type="cofactor">
    <cofactor evidence="1">
        <name>Zn(2+)</name>
        <dbReference type="ChEBI" id="CHEBI:29105"/>
    </cofactor>
</comment>
<evidence type="ECO:0000256" key="8">
    <source>
        <dbReference type="ARBA" id="ARBA00022833"/>
    </source>
</evidence>
<keyword evidence="4 14" id="KW-0645">Protease</keyword>
<proteinExistence type="inferred from homology"/>
<dbReference type="GO" id="GO:0006508">
    <property type="term" value="P:proteolysis"/>
    <property type="evidence" value="ECO:0007669"/>
    <property type="project" value="UniProtKB-KW"/>
</dbReference>
<evidence type="ECO:0000259" key="13">
    <source>
        <dbReference type="Pfam" id="PF02163"/>
    </source>
</evidence>
<evidence type="ECO:0000256" key="1">
    <source>
        <dbReference type="ARBA" id="ARBA00001947"/>
    </source>
</evidence>
<evidence type="ECO:0000256" key="4">
    <source>
        <dbReference type="ARBA" id="ARBA00022670"/>
    </source>
</evidence>
<keyword evidence="9 12" id="KW-1133">Transmembrane helix</keyword>
<dbReference type="InterPro" id="IPR008915">
    <property type="entry name" value="Peptidase_M50"/>
</dbReference>
<sequence length="270" mass="30403">MEPYDKEPHMDWNFSLDHEQEPIIPEPPRPKRSWTNSILSFFALLYKAKVFLAFGSLVVSMLLYGLTFGWAFGIGLAVIIAIHESGHVLANRIKHLDASWPTFIPFLGAMINLRQMPRNADDEAFIGIAGPIFGLFATLLTLGLYEMTQIPALRWLALFGFFMHIFNLIPIVPLDGGRTVSFLGWKAWIIGLLGLVVVLFYSPFTGQIHIDPLTVIILAFIIWNFIGRIKHGPGRDYNAIPFWHKVVYTALWAALMILSIVGYLITGSGF</sequence>
<feature type="transmembrane region" description="Helical" evidence="12">
    <location>
        <begin position="125"/>
        <end position="145"/>
    </location>
</feature>
<protein>
    <submittedName>
        <fullName evidence="14">Zn-dependent protease (Includes SpoIVFB)</fullName>
    </submittedName>
</protein>
<gene>
    <name evidence="14" type="ORF">SAMN00768000_2797</name>
</gene>
<dbReference type="GO" id="GO:0046872">
    <property type="term" value="F:metal ion binding"/>
    <property type="evidence" value="ECO:0007669"/>
    <property type="project" value="UniProtKB-KW"/>
</dbReference>
<name>A0A1W1WJA8_SULTA</name>
<keyword evidence="15" id="KW-1185">Reference proteome</keyword>
<keyword evidence="11 12" id="KW-0472">Membrane</keyword>
<dbReference type="RefSeq" id="WP_020373171.1">
    <property type="nucleotide sequence ID" value="NZ_FWWY01000001.1"/>
</dbReference>
<evidence type="ECO:0000256" key="2">
    <source>
        <dbReference type="ARBA" id="ARBA00004141"/>
    </source>
</evidence>
<dbReference type="OrthoDB" id="9781963at2"/>
<comment type="similarity">
    <text evidence="3">Belongs to the peptidase M50B family.</text>
</comment>
<feature type="transmembrane region" description="Helical" evidence="12">
    <location>
        <begin position="152"/>
        <end position="171"/>
    </location>
</feature>
<dbReference type="Proteomes" id="UP000192660">
    <property type="component" value="Unassembled WGS sequence"/>
</dbReference>
<evidence type="ECO:0000256" key="9">
    <source>
        <dbReference type="ARBA" id="ARBA00022989"/>
    </source>
</evidence>
<feature type="domain" description="Peptidase M50" evidence="13">
    <location>
        <begin position="72"/>
        <end position="145"/>
    </location>
</feature>
<evidence type="ECO:0000313" key="14">
    <source>
        <dbReference type="EMBL" id="SMC06391.1"/>
    </source>
</evidence>